<dbReference type="AlphaFoldDB" id="A0A840FWI2"/>
<gene>
    <name evidence="2" type="ORF">GGD90_000804</name>
</gene>
<proteinExistence type="predicted"/>
<name>A0A840FWI2_RHOTE</name>
<organism evidence="2 3">
    <name type="scientific">Rhodocyclus tenuis</name>
    <name type="common">Rhodospirillum tenue</name>
    <dbReference type="NCBI Taxonomy" id="1066"/>
    <lineage>
        <taxon>Bacteria</taxon>
        <taxon>Pseudomonadati</taxon>
        <taxon>Pseudomonadota</taxon>
        <taxon>Betaproteobacteria</taxon>
        <taxon>Rhodocyclales</taxon>
        <taxon>Rhodocyclaceae</taxon>
        <taxon>Rhodocyclus</taxon>
    </lineage>
</organism>
<dbReference type="OrthoDB" id="9182539at2"/>
<reference evidence="2 3" key="1">
    <citation type="submission" date="2020-08" db="EMBL/GenBank/DDBJ databases">
        <title>Genome sequencing of Purple Non-Sulfur Bacteria from various extreme environments.</title>
        <authorList>
            <person name="Mayer M."/>
        </authorList>
    </citation>
    <scope>NUCLEOTIDE SEQUENCE [LARGE SCALE GENOMIC DNA]</scope>
    <source>
        <strain evidence="2 3">2761</strain>
    </source>
</reference>
<feature type="compositionally biased region" description="Pro residues" evidence="1">
    <location>
        <begin position="66"/>
        <end position="78"/>
    </location>
</feature>
<evidence type="ECO:0000313" key="2">
    <source>
        <dbReference type="EMBL" id="MBB4246447.1"/>
    </source>
</evidence>
<evidence type="ECO:0000256" key="1">
    <source>
        <dbReference type="SAM" id="MobiDB-lite"/>
    </source>
</evidence>
<sequence>MDNELLTSVARLKVRLRRGRALSLNTQRFFTESAYALEMLNLAEDDDDEEIVILALELRKLMGFLPPLPAPESSPPPAAAAAPKAEPTSATRPDSGRYRFGPRT</sequence>
<dbReference type="Proteomes" id="UP000587070">
    <property type="component" value="Unassembled WGS sequence"/>
</dbReference>
<feature type="compositionally biased region" description="Low complexity" evidence="1">
    <location>
        <begin position="79"/>
        <end position="91"/>
    </location>
</feature>
<dbReference type="RefSeq" id="WP_153114521.1">
    <property type="nucleotide sequence ID" value="NZ_JACIGE010000002.1"/>
</dbReference>
<dbReference type="EMBL" id="JACIGE010000002">
    <property type="protein sequence ID" value="MBB4246447.1"/>
    <property type="molecule type" value="Genomic_DNA"/>
</dbReference>
<comment type="caution">
    <text evidence="2">The sequence shown here is derived from an EMBL/GenBank/DDBJ whole genome shotgun (WGS) entry which is preliminary data.</text>
</comment>
<keyword evidence="3" id="KW-1185">Reference proteome</keyword>
<evidence type="ECO:0000313" key="3">
    <source>
        <dbReference type="Proteomes" id="UP000587070"/>
    </source>
</evidence>
<feature type="region of interest" description="Disordered" evidence="1">
    <location>
        <begin position="66"/>
        <end position="104"/>
    </location>
</feature>
<protein>
    <submittedName>
        <fullName evidence="2">Uncharacterized protein</fullName>
    </submittedName>
</protein>
<accession>A0A840FWI2</accession>